<organism evidence="1 2">
    <name type="scientific">Mycena alexandri</name>
    <dbReference type="NCBI Taxonomy" id="1745969"/>
    <lineage>
        <taxon>Eukaryota</taxon>
        <taxon>Fungi</taxon>
        <taxon>Dikarya</taxon>
        <taxon>Basidiomycota</taxon>
        <taxon>Agaricomycotina</taxon>
        <taxon>Agaricomycetes</taxon>
        <taxon>Agaricomycetidae</taxon>
        <taxon>Agaricales</taxon>
        <taxon>Marasmiineae</taxon>
        <taxon>Mycenaceae</taxon>
        <taxon>Mycena</taxon>
    </lineage>
</organism>
<feature type="non-terminal residue" evidence="1">
    <location>
        <position position="1"/>
    </location>
</feature>
<feature type="non-terminal residue" evidence="1">
    <location>
        <position position="162"/>
    </location>
</feature>
<proteinExistence type="predicted"/>
<accession>A0AAD6SDF9</accession>
<dbReference type="EMBL" id="JARJCM010000146">
    <property type="protein sequence ID" value="KAJ7025921.1"/>
    <property type="molecule type" value="Genomic_DNA"/>
</dbReference>
<name>A0AAD6SDF9_9AGAR</name>
<comment type="caution">
    <text evidence="1">The sequence shown here is derived from an EMBL/GenBank/DDBJ whole genome shotgun (WGS) entry which is preliminary data.</text>
</comment>
<reference evidence="1" key="1">
    <citation type="submission" date="2023-03" db="EMBL/GenBank/DDBJ databases">
        <title>Massive genome expansion in bonnet fungi (Mycena s.s.) driven by repeated elements and novel gene families across ecological guilds.</title>
        <authorList>
            <consortium name="Lawrence Berkeley National Laboratory"/>
            <person name="Harder C.B."/>
            <person name="Miyauchi S."/>
            <person name="Viragh M."/>
            <person name="Kuo A."/>
            <person name="Thoen E."/>
            <person name="Andreopoulos B."/>
            <person name="Lu D."/>
            <person name="Skrede I."/>
            <person name="Drula E."/>
            <person name="Henrissat B."/>
            <person name="Morin E."/>
            <person name="Kohler A."/>
            <person name="Barry K."/>
            <person name="LaButti K."/>
            <person name="Morin E."/>
            <person name="Salamov A."/>
            <person name="Lipzen A."/>
            <person name="Mereny Z."/>
            <person name="Hegedus B."/>
            <person name="Baldrian P."/>
            <person name="Stursova M."/>
            <person name="Weitz H."/>
            <person name="Taylor A."/>
            <person name="Grigoriev I.V."/>
            <person name="Nagy L.G."/>
            <person name="Martin F."/>
            <person name="Kauserud H."/>
        </authorList>
    </citation>
    <scope>NUCLEOTIDE SEQUENCE</scope>
    <source>
        <strain evidence="1">CBHHK200</strain>
    </source>
</reference>
<dbReference type="AlphaFoldDB" id="A0AAD6SDF9"/>
<evidence type="ECO:0000313" key="2">
    <source>
        <dbReference type="Proteomes" id="UP001218188"/>
    </source>
</evidence>
<gene>
    <name evidence="1" type="ORF">C8F04DRAFT_1126768</name>
</gene>
<evidence type="ECO:0000313" key="1">
    <source>
        <dbReference type="EMBL" id="KAJ7025921.1"/>
    </source>
</evidence>
<sequence>TTVSKKDLVASNPAALSSPHALLPSVLALALSKVPRKARRICTSGIAELALQRTQNHSLISRAVLLKDMSPHRIVHEGPLARRAGELRLCACGSVLMADVGLGFAARGGDVGVAIGEGAGEGFEGCHDVDADPGISHDERADETLEVLGSVKVGTGGVTGDI</sequence>
<protein>
    <submittedName>
        <fullName evidence="1">Uncharacterized protein</fullName>
    </submittedName>
</protein>
<dbReference type="Proteomes" id="UP001218188">
    <property type="component" value="Unassembled WGS sequence"/>
</dbReference>
<keyword evidence="2" id="KW-1185">Reference proteome</keyword>